<protein>
    <submittedName>
        <fullName evidence="2">Uncharacterized protein</fullName>
    </submittedName>
</protein>
<evidence type="ECO:0000313" key="2">
    <source>
        <dbReference type="EMBL" id="TQD97826.1"/>
    </source>
</evidence>
<reference evidence="2 3" key="1">
    <citation type="journal article" date="2019" name="G3 (Bethesda)">
        <title>Sequencing of a Wild Apple (Malus baccata) Genome Unravels the Differences Between Cultivated and Wild Apple Species Regarding Disease Resistance and Cold Tolerance.</title>
        <authorList>
            <person name="Chen X."/>
        </authorList>
    </citation>
    <scope>NUCLEOTIDE SEQUENCE [LARGE SCALE GENOMIC DNA]</scope>
    <source>
        <strain evidence="3">cv. Shandingzi</strain>
        <tissue evidence="2">Leaves</tissue>
    </source>
</reference>
<gene>
    <name evidence="2" type="ORF">C1H46_016521</name>
</gene>
<feature type="region of interest" description="Disordered" evidence="1">
    <location>
        <begin position="62"/>
        <end position="152"/>
    </location>
</feature>
<dbReference type="AlphaFoldDB" id="A0A540MGF4"/>
<proteinExistence type="predicted"/>
<name>A0A540MGF4_MALBA</name>
<sequence>MIKIVILARDSTISYKDLRAQLLGAEASIESRMKSLRTYMAAMYVQGEISDSNGFLGGYNNFETGKSSNSQRSQGGYEGEQPHGYQSGFQGGSGFIGNASKSFHKPNFSEGNRKYTRSNNNNSRPFSSNFGNMSGNGNTNGNFSGNRKSLQS</sequence>
<evidence type="ECO:0000313" key="3">
    <source>
        <dbReference type="Proteomes" id="UP000315295"/>
    </source>
</evidence>
<dbReference type="EMBL" id="VIEB01000262">
    <property type="protein sequence ID" value="TQD97826.1"/>
    <property type="molecule type" value="Genomic_DNA"/>
</dbReference>
<accession>A0A540MGF4</accession>
<dbReference type="Proteomes" id="UP000315295">
    <property type="component" value="Unassembled WGS sequence"/>
</dbReference>
<feature type="compositionally biased region" description="Low complexity" evidence="1">
    <location>
        <begin position="117"/>
        <end position="146"/>
    </location>
</feature>
<comment type="caution">
    <text evidence="2">The sequence shown here is derived from an EMBL/GenBank/DDBJ whole genome shotgun (WGS) entry which is preliminary data.</text>
</comment>
<keyword evidence="3" id="KW-1185">Reference proteome</keyword>
<evidence type="ECO:0000256" key="1">
    <source>
        <dbReference type="SAM" id="MobiDB-lite"/>
    </source>
</evidence>
<organism evidence="2 3">
    <name type="scientific">Malus baccata</name>
    <name type="common">Siberian crab apple</name>
    <name type="synonym">Pyrus baccata</name>
    <dbReference type="NCBI Taxonomy" id="106549"/>
    <lineage>
        <taxon>Eukaryota</taxon>
        <taxon>Viridiplantae</taxon>
        <taxon>Streptophyta</taxon>
        <taxon>Embryophyta</taxon>
        <taxon>Tracheophyta</taxon>
        <taxon>Spermatophyta</taxon>
        <taxon>Magnoliopsida</taxon>
        <taxon>eudicotyledons</taxon>
        <taxon>Gunneridae</taxon>
        <taxon>Pentapetalae</taxon>
        <taxon>rosids</taxon>
        <taxon>fabids</taxon>
        <taxon>Rosales</taxon>
        <taxon>Rosaceae</taxon>
        <taxon>Amygdaloideae</taxon>
        <taxon>Maleae</taxon>
        <taxon>Malus</taxon>
    </lineage>
</organism>
<feature type="compositionally biased region" description="Polar residues" evidence="1">
    <location>
        <begin position="62"/>
        <end position="74"/>
    </location>
</feature>